<evidence type="ECO:0000313" key="6">
    <source>
        <dbReference type="Proteomes" id="UP000762676"/>
    </source>
</evidence>
<dbReference type="Proteomes" id="UP000762676">
    <property type="component" value="Unassembled WGS sequence"/>
</dbReference>
<protein>
    <submittedName>
        <fullName evidence="5">Immune-associated nucleotide-binding protein 5</fullName>
    </submittedName>
</protein>
<evidence type="ECO:0000313" key="5">
    <source>
        <dbReference type="EMBL" id="GFR94866.1"/>
    </source>
</evidence>
<feature type="domain" description="AIG1-type G" evidence="4">
    <location>
        <begin position="11"/>
        <end position="224"/>
    </location>
</feature>
<keyword evidence="3" id="KW-0342">GTP-binding</keyword>
<organism evidence="5 6">
    <name type="scientific">Elysia marginata</name>
    <dbReference type="NCBI Taxonomy" id="1093978"/>
    <lineage>
        <taxon>Eukaryota</taxon>
        <taxon>Metazoa</taxon>
        <taxon>Spiralia</taxon>
        <taxon>Lophotrochozoa</taxon>
        <taxon>Mollusca</taxon>
        <taxon>Gastropoda</taxon>
        <taxon>Heterobranchia</taxon>
        <taxon>Euthyneura</taxon>
        <taxon>Panpulmonata</taxon>
        <taxon>Sacoglossa</taxon>
        <taxon>Placobranchoidea</taxon>
        <taxon>Plakobranchidae</taxon>
        <taxon>Elysia</taxon>
    </lineage>
</organism>
<keyword evidence="2" id="KW-0547">Nucleotide-binding</keyword>
<dbReference type="InterPro" id="IPR045058">
    <property type="entry name" value="GIMA/IAN/Toc"/>
</dbReference>
<keyword evidence="6" id="KW-1185">Reference proteome</keyword>
<evidence type="ECO:0000259" key="4">
    <source>
        <dbReference type="PROSITE" id="PS51720"/>
    </source>
</evidence>
<evidence type="ECO:0000256" key="2">
    <source>
        <dbReference type="ARBA" id="ARBA00022741"/>
    </source>
</evidence>
<comment type="similarity">
    <text evidence="1">Belongs to the TRAFAC class TrmE-Era-EngA-EngB-Septin-like GTPase superfamily. AIG1/Toc34/Toc159-like paraseptin GTPase family. IAN subfamily.</text>
</comment>
<evidence type="ECO:0000256" key="3">
    <source>
        <dbReference type="ARBA" id="ARBA00023134"/>
    </source>
</evidence>
<evidence type="ECO:0000256" key="1">
    <source>
        <dbReference type="ARBA" id="ARBA00008535"/>
    </source>
</evidence>
<proteinExistence type="inferred from homology"/>
<comment type="caution">
    <text evidence="5">The sequence shown here is derived from an EMBL/GenBank/DDBJ whole genome shotgun (WGS) entry which is preliminary data.</text>
</comment>
<dbReference type="GO" id="GO:0005525">
    <property type="term" value="F:GTP binding"/>
    <property type="evidence" value="ECO:0007669"/>
    <property type="project" value="UniProtKB-KW"/>
</dbReference>
<dbReference type="Pfam" id="PF04548">
    <property type="entry name" value="AIG1"/>
    <property type="match status" value="1"/>
</dbReference>
<dbReference type="PANTHER" id="PTHR10903:SF184">
    <property type="entry name" value="GTP-BINDING PROTEIN A"/>
    <property type="match status" value="1"/>
</dbReference>
<dbReference type="InterPro" id="IPR027417">
    <property type="entry name" value="P-loop_NTPase"/>
</dbReference>
<dbReference type="SUPFAM" id="SSF52540">
    <property type="entry name" value="P-loop containing nucleoside triphosphate hydrolases"/>
    <property type="match status" value="1"/>
</dbReference>
<reference evidence="5 6" key="1">
    <citation type="journal article" date="2021" name="Elife">
        <title>Chloroplast acquisition without the gene transfer in kleptoplastic sea slugs, Plakobranchus ocellatus.</title>
        <authorList>
            <person name="Maeda T."/>
            <person name="Takahashi S."/>
            <person name="Yoshida T."/>
            <person name="Shimamura S."/>
            <person name="Takaki Y."/>
            <person name="Nagai Y."/>
            <person name="Toyoda A."/>
            <person name="Suzuki Y."/>
            <person name="Arimoto A."/>
            <person name="Ishii H."/>
            <person name="Satoh N."/>
            <person name="Nishiyama T."/>
            <person name="Hasebe M."/>
            <person name="Maruyama T."/>
            <person name="Minagawa J."/>
            <person name="Obokata J."/>
            <person name="Shigenobu S."/>
        </authorList>
    </citation>
    <scope>NUCLEOTIDE SEQUENCE [LARGE SCALE GENOMIC DNA]</scope>
</reference>
<gene>
    <name evidence="5" type="ORF">ElyMa_002678100</name>
</gene>
<dbReference type="FunFam" id="3.40.50.300:FF:000840">
    <property type="entry name" value="Immune-associated nucleotide-binding protein 9"/>
    <property type="match status" value="1"/>
</dbReference>
<dbReference type="Gene3D" id="3.40.50.300">
    <property type="entry name" value="P-loop containing nucleotide triphosphate hydrolases"/>
    <property type="match status" value="1"/>
</dbReference>
<dbReference type="AlphaFoldDB" id="A0AAV4HDQ5"/>
<sequence>MATKIAKTPRPTRINLALIGKTGQGKSHTGNSILMKEVFDVSDSTESETVDANWEVREYNGQIIKVVDLPGAKDTRIGKEEAFNTLVTRMKEAMLICPGGYDAFLYVTKYPSRFTEEDVEALDILKKILKPDFMKKHCILLMTGGDEFEFNYRRKGKTLEGWIQEQKGKFAELIRECGNRVVQFDNRTEDTVKQQAQLDRLLAEVHKIQQTNGVYTDENFERAKALLNERQKSEAKGAVIEEIALEEFRLLLDKVLYSDHNDLPNASSRCAQLIISLEKSNKDGKLNKFVGKLRLLKQVIDDTFREVQTQTKDGDKTKEMIPMKLLGHVQNLELLYLYTQLKRSQTIPQTTLAMFGEIATKVLAPLALVNSLVLVGVATVRYLR</sequence>
<dbReference type="PROSITE" id="PS51720">
    <property type="entry name" value="G_AIG1"/>
    <property type="match status" value="1"/>
</dbReference>
<accession>A0AAV4HDQ5</accession>
<dbReference type="InterPro" id="IPR006703">
    <property type="entry name" value="G_AIG1"/>
</dbReference>
<dbReference type="PANTHER" id="PTHR10903">
    <property type="entry name" value="GTPASE, IMAP FAMILY MEMBER-RELATED"/>
    <property type="match status" value="1"/>
</dbReference>
<dbReference type="EMBL" id="BMAT01005526">
    <property type="protein sequence ID" value="GFR94866.1"/>
    <property type="molecule type" value="Genomic_DNA"/>
</dbReference>
<name>A0AAV4HDQ5_9GAST</name>